<comment type="caution">
    <text evidence="6">The sequence shown here is derived from an EMBL/GenBank/DDBJ whole genome shotgun (WGS) entry which is preliminary data.</text>
</comment>
<dbReference type="Pfam" id="PF04755">
    <property type="entry name" value="PAP_fibrillin"/>
    <property type="match status" value="1"/>
</dbReference>
<gene>
    <name evidence="6" type="ORF">PVAP13_7KG154300</name>
</gene>
<evidence type="ECO:0000259" key="5">
    <source>
        <dbReference type="Pfam" id="PF04755"/>
    </source>
</evidence>
<dbReference type="AlphaFoldDB" id="A0A8T0QM92"/>
<dbReference type="Proteomes" id="UP000823388">
    <property type="component" value="Chromosome 7K"/>
</dbReference>
<feature type="compositionally biased region" description="Low complexity" evidence="4">
    <location>
        <begin position="41"/>
        <end position="60"/>
    </location>
</feature>
<dbReference type="InterPro" id="IPR006843">
    <property type="entry name" value="PAP/fibrillin_dom"/>
</dbReference>
<dbReference type="InterPro" id="IPR039633">
    <property type="entry name" value="PAP"/>
</dbReference>
<dbReference type="GO" id="GO:0009536">
    <property type="term" value="C:plastid"/>
    <property type="evidence" value="ECO:0007669"/>
    <property type="project" value="UniProtKB-SubCell"/>
</dbReference>
<evidence type="ECO:0000256" key="1">
    <source>
        <dbReference type="ARBA" id="ARBA00004474"/>
    </source>
</evidence>
<dbReference type="EMBL" id="CM029049">
    <property type="protein sequence ID" value="KAG2572096.1"/>
    <property type="molecule type" value="Genomic_DNA"/>
</dbReference>
<evidence type="ECO:0000256" key="3">
    <source>
        <dbReference type="ARBA" id="ARBA00022946"/>
    </source>
</evidence>
<reference evidence="6" key="1">
    <citation type="submission" date="2020-05" db="EMBL/GenBank/DDBJ databases">
        <title>WGS assembly of Panicum virgatum.</title>
        <authorList>
            <person name="Lovell J.T."/>
            <person name="Jenkins J."/>
            <person name="Shu S."/>
            <person name="Juenger T.E."/>
            <person name="Schmutz J."/>
        </authorList>
    </citation>
    <scope>NUCLEOTIDE SEQUENCE</scope>
    <source>
        <strain evidence="6">AP13</strain>
    </source>
</reference>
<feature type="region of interest" description="Disordered" evidence="4">
    <location>
        <begin position="36"/>
        <end position="70"/>
    </location>
</feature>
<name>A0A8T0QM92_PANVG</name>
<protein>
    <recommendedName>
        <fullName evidence="5">Plastid lipid-associated protein/fibrillin conserved domain-containing protein</fullName>
    </recommendedName>
</protein>
<organism evidence="6 7">
    <name type="scientific">Panicum virgatum</name>
    <name type="common">Blackwell switchgrass</name>
    <dbReference type="NCBI Taxonomy" id="38727"/>
    <lineage>
        <taxon>Eukaryota</taxon>
        <taxon>Viridiplantae</taxon>
        <taxon>Streptophyta</taxon>
        <taxon>Embryophyta</taxon>
        <taxon>Tracheophyta</taxon>
        <taxon>Spermatophyta</taxon>
        <taxon>Magnoliopsida</taxon>
        <taxon>Liliopsida</taxon>
        <taxon>Poales</taxon>
        <taxon>Poaceae</taxon>
        <taxon>PACMAD clade</taxon>
        <taxon>Panicoideae</taxon>
        <taxon>Panicodae</taxon>
        <taxon>Paniceae</taxon>
        <taxon>Panicinae</taxon>
        <taxon>Panicum</taxon>
        <taxon>Panicum sect. Hiantes</taxon>
    </lineage>
</organism>
<evidence type="ECO:0000256" key="2">
    <source>
        <dbReference type="ARBA" id="ARBA00022640"/>
    </source>
</evidence>
<proteinExistence type="predicted"/>
<accession>A0A8T0QM92</accession>
<evidence type="ECO:0000313" key="7">
    <source>
        <dbReference type="Proteomes" id="UP000823388"/>
    </source>
</evidence>
<comment type="subcellular location">
    <subcellularLocation>
        <location evidence="1">Plastid</location>
    </subcellularLocation>
</comment>
<keyword evidence="3" id="KW-0809">Transit peptide</keyword>
<keyword evidence="7" id="KW-1185">Reference proteome</keyword>
<keyword evidence="2" id="KW-0934">Plastid</keyword>
<dbReference type="PANTHER" id="PTHR31906">
    <property type="entry name" value="PLASTID-LIPID-ASSOCIATED PROTEIN 4, CHLOROPLASTIC-RELATED"/>
    <property type="match status" value="1"/>
</dbReference>
<evidence type="ECO:0000313" key="6">
    <source>
        <dbReference type="EMBL" id="KAG2572096.1"/>
    </source>
</evidence>
<feature type="domain" description="Plastid lipid-associated protein/fibrillin conserved" evidence="5">
    <location>
        <begin position="71"/>
        <end position="219"/>
    </location>
</feature>
<evidence type="ECO:0000256" key="4">
    <source>
        <dbReference type="SAM" id="MobiDB-lite"/>
    </source>
</evidence>
<sequence>MAATVLVPPAHCHRATAAAATSAAISHCALPPARRRRGSRAVRAAAAPEQSQSGVSLAGASGSGHGSAGDDAKAALRRALEGADRGIFGMTSVRRSEVHRLVELLEARNPTPEPTAELREKVDGCWKLIYSTISILGKKRTKLGLRDFISLGDFLQIIDVKEEKAVNVIKFSARAFKILSGKLTVEASYSVTSKTRVDIKLESSTITPEQLMNIFQKNYDMLLAIFNPEGWLEITYPFLQKKKLLSISIVTSSLFNPLLIVQSVSQSISDQDNFQ</sequence>